<dbReference type="Pfam" id="PF18911">
    <property type="entry name" value="PKD_4"/>
    <property type="match status" value="1"/>
</dbReference>
<organism evidence="5 6">
    <name type="scientific">Actinomadura geliboluensis</name>
    <dbReference type="NCBI Taxonomy" id="882440"/>
    <lineage>
        <taxon>Bacteria</taxon>
        <taxon>Bacillati</taxon>
        <taxon>Actinomycetota</taxon>
        <taxon>Actinomycetes</taxon>
        <taxon>Streptosporangiales</taxon>
        <taxon>Thermomonosporaceae</taxon>
        <taxon>Actinomadura</taxon>
    </lineage>
</organism>
<evidence type="ECO:0000256" key="3">
    <source>
        <dbReference type="SAM" id="Phobius"/>
    </source>
</evidence>
<dbReference type="Gene3D" id="3.40.50.1110">
    <property type="entry name" value="SGNH hydrolase"/>
    <property type="match status" value="1"/>
</dbReference>
<dbReference type="SUPFAM" id="SSF52266">
    <property type="entry name" value="SGNH hydrolase"/>
    <property type="match status" value="1"/>
</dbReference>
<dbReference type="GO" id="GO:0005975">
    <property type="term" value="P:carbohydrate metabolic process"/>
    <property type="evidence" value="ECO:0007669"/>
    <property type="project" value="UniProtKB-ARBA"/>
</dbReference>
<dbReference type="GO" id="GO:0004806">
    <property type="term" value="F:triacylglycerol lipase activity"/>
    <property type="evidence" value="ECO:0007669"/>
    <property type="project" value="TreeGrafter"/>
</dbReference>
<evidence type="ECO:0000256" key="1">
    <source>
        <dbReference type="PIRSR" id="PIRSR637460-1"/>
    </source>
</evidence>
<keyword evidence="3" id="KW-1133">Transmembrane helix</keyword>
<dbReference type="InterPro" id="IPR037460">
    <property type="entry name" value="SEST-like"/>
</dbReference>
<comment type="caution">
    <text evidence="5">The sequence shown here is derived from an EMBL/GenBank/DDBJ whole genome shotgun (WGS) entry which is preliminary data.</text>
</comment>
<dbReference type="InterPro" id="IPR013783">
    <property type="entry name" value="Ig-like_fold"/>
</dbReference>
<feature type="transmembrane region" description="Helical" evidence="3">
    <location>
        <begin position="77"/>
        <end position="97"/>
    </location>
</feature>
<evidence type="ECO:0000259" key="4">
    <source>
        <dbReference type="PROSITE" id="PS50093"/>
    </source>
</evidence>
<keyword evidence="3" id="KW-0812">Transmembrane</keyword>
<keyword evidence="6" id="KW-1185">Reference proteome</keyword>
<dbReference type="Gene3D" id="2.60.40.10">
    <property type="entry name" value="Immunoglobulins"/>
    <property type="match status" value="1"/>
</dbReference>
<dbReference type="OrthoDB" id="5503950at2"/>
<dbReference type="CDD" id="cd01823">
    <property type="entry name" value="SEST_like"/>
    <property type="match status" value="1"/>
</dbReference>
<dbReference type="InterPro" id="IPR035986">
    <property type="entry name" value="PKD_dom_sf"/>
</dbReference>
<dbReference type="InterPro" id="IPR013830">
    <property type="entry name" value="SGNH_hydro"/>
</dbReference>
<feature type="domain" description="PKD" evidence="4">
    <location>
        <begin position="487"/>
        <end position="554"/>
    </location>
</feature>
<dbReference type="InterPro" id="IPR000601">
    <property type="entry name" value="PKD_dom"/>
</dbReference>
<sequence>MGMLTEFGRMCPEWGPAWRNSPRKVRGVGSKCQARARPLTPRSSNVPIMAIASGAFAHIRCEGSSPGWGMCMRQRGLFIAGTCVVAFAASSAVAPAAPAAAPGRWVAMGDSYQAGVGAGDYLSASGDCSRSPWAYAPLLAKDGVLGGNLSFVACSGATIADVRNGKSGEASQLATLGDDVSHVTLGVSGNDMGFADTVQACIKVSAIRTCEASQDPGLQAAFAKLDEGTAQNANLLQAVFKQVRERSPQAKIFVPTYPKFFPDEGGSDGTSTVPLPVKRCQMIRLTDQLWMNQWVQRLDNYLVTSATVAGAVPVDLYHSTDGHEICPPKGQERFLNGIVPRSINDSFHPTRAGYANTACIIKEAFLRPTAAPRVAGDAGVTRQASDVTVQPGQKVQVPVTLRGGGLGAGFGATWAEGDVKVRVLAPDGAQAPRARHRRNSTKRAVYDSVYVPGAAAGGWKVELTGGDRPAKVRVTTTELAKPKSPPVAKATVTRTGPRTVVLDASGSSGSAGGEVKRYLWEFADGTFATGAKVTHTYTAPGTYVASLAVTGDDGQLGFDAAAPVTIGE</sequence>
<dbReference type="InterPro" id="IPR022409">
    <property type="entry name" value="PKD/Chitinase_dom"/>
</dbReference>
<feature type="active site" description="Nucleophile" evidence="1">
    <location>
        <position position="111"/>
    </location>
</feature>
<dbReference type="SUPFAM" id="SSF49299">
    <property type="entry name" value="PKD domain"/>
    <property type="match status" value="1"/>
</dbReference>
<dbReference type="CDD" id="cd00146">
    <property type="entry name" value="PKD"/>
    <property type="match status" value="1"/>
</dbReference>
<evidence type="ECO:0000313" key="5">
    <source>
        <dbReference type="EMBL" id="TMR34626.1"/>
    </source>
</evidence>
<keyword evidence="2" id="KW-1015">Disulfide bond</keyword>
<dbReference type="AlphaFoldDB" id="A0A5S4GNV8"/>
<feature type="disulfide bond" evidence="2">
    <location>
        <begin position="201"/>
        <end position="210"/>
    </location>
</feature>
<dbReference type="PROSITE" id="PS50093">
    <property type="entry name" value="PKD"/>
    <property type="match status" value="1"/>
</dbReference>
<keyword evidence="3" id="KW-0472">Membrane</keyword>
<dbReference type="GO" id="GO:0019433">
    <property type="term" value="P:triglyceride catabolic process"/>
    <property type="evidence" value="ECO:0007669"/>
    <property type="project" value="TreeGrafter"/>
</dbReference>
<feature type="active site" evidence="1">
    <location>
        <position position="348"/>
    </location>
</feature>
<dbReference type="PANTHER" id="PTHR37981">
    <property type="entry name" value="LIPASE 2"/>
    <property type="match status" value="1"/>
</dbReference>
<dbReference type="PANTHER" id="PTHR37981:SF1">
    <property type="entry name" value="SGNH HYDROLASE-TYPE ESTERASE DOMAIN-CONTAINING PROTEIN"/>
    <property type="match status" value="1"/>
</dbReference>
<dbReference type="Pfam" id="PF13472">
    <property type="entry name" value="Lipase_GDSL_2"/>
    <property type="match status" value="1"/>
</dbReference>
<proteinExistence type="predicted"/>
<protein>
    <submittedName>
        <fullName evidence="5">PKD domain-containing protein</fullName>
    </submittedName>
</protein>
<dbReference type="EMBL" id="VCKZ01000199">
    <property type="protein sequence ID" value="TMR34626.1"/>
    <property type="molecule type" value="Genomic_DNA"/>
</dbReference>
<dbReference type="Proteomes" id="UP000305238">
    <property type="component" value="Unassembled WGS sequence"/>
</dbReference>
<dbReference type="SMART" id="SM00089">
    <property type="entry name" value="PKD"/>
    <property type="match status" value="1"/>
</dbReference>
<name>A0A5S4GNV8_9ACTN</name>
<dbReference type="InterPro" id="IPR036514">
    <property type="entry name" value="SGNH_hydro_sf"/>
</dbReference>
<reference evidence="5 6" key="1">
    <citation type="submission" date="2019-05" db="EMBL/GenBank/DDBJ databases">
        <title>Draft genome sequence of Actinomadura geliboluensis A8036.</title>
        <authorList>
            <person name="Saricaoglu S."/>
            <person name="Isik K."/>
        </authorList>
    </citation>
    <scope>NUCLEOTIDE SEQUENCE [LARGE SCALE GENOMIC DNA]</scope>
    <source>
        <strain evidence="5 6">A8036</strain>
    </source>
</reference>
<accession>A0A5S4GNV8</accession>
<gene>
    <name evidence="5" type="ORF">ETD96_24805</name>
</gene>
<feature type="disulfide bond" evidence="2">
    <location>
        <begin position="128"/>
        <end position="154"/>
    </location>
</feature>
<evidence type="ECO:0000256" key="2">
    <source>
        <dbReference type="PIRSR" id="PIRSR637460-2"/>
    </source>
</evidence>
<evidence type="ECO:0000313" key="6">
    <source>
        <dbReference type="Proteomes" id="UP000305238"/>
    </source>
</evidence>